<proteinExistence type="predicted"/>
<dbReference type="Proteomes" id="UP000268093">
    <property type="component" value="Unassembled WGS sequence"/>
</dbReference>
<feature type="region of interest" description="Disordered" evidence="1">
    <location>
        <begin position="158"/>
        <end position="179"/>
    </location>
</feature>
<dbReference type="InterPro" id="IPR003121">
    <property type="entry name" value="SWIB_MDM2_domain"/>
</dbReference>
<evidence type="ECO:0000313" key="4">
    <source>
        <dbReference type="Proteomes" id="UP000268093"/>
    </source>
</evidence>
<dbReference type="AlphaFoldDB" id="A0A433DF92"/>
<reference evidence="3 4" key="1">
    <citation type="journal article" date="2018" name="New Phytol.">
        <title>Phylogenomics of Endogonaceae and evolution of mycorrhizas within Mucoromycota.</title>
        <authorList>
            <person name="Chang Y."/>
            <person name="Desiro A."/>
            <person name="Na H."/>
            <person name="Sandor L."/>
            <person name="Lipzen A."/>
            <person name="Clum A."/>
            <person name="Barry K."/>
            <person name="Grigoriev I.V."/>
            <person name="Martin F.M."/>
            <person name="Stajich J.E."/>
            <person name="Smith M.E."/>
            <person name="Bonito G."/>
            <person name="Spatafora J.W."/>
        </authorList>
    </citation>
    <scope>NUCLEOTIDE SEQUENCE [LARGE SCALE GENOMIC DNA]</scope>
    <source>
        <strain evidence="3 4">GMNB39</strain>
    </source>
</reference>
<dbReference type="CDD" id="cd10568">
    <property type="entry name" value="SWIB_like"/>
    <property type="match status" value="1"/>
</dbReference>
<sequence length="484" mass="55545">MYPQQYYQQTPSAYPPGSHRPAQQAMYTPQQQQQQGQPASYGHHVGMAAAQHAAYNIMGNPNMAGMSVHTRDQIAAYHAQQQHQQMASGTIVRKRTNEFNDAAIETFVPESRLYNELVEFEKRLDATIMRKRLDIQEAMGKPVKTKRTLRVFLSNMASDQPSQLQSDADEDNVDLGSGGAPSWTLKIEGRLLDPPTTNNKKQQPGRKFTSFLSSIVVELERDPNLYPDGNLIEWKFPAGSDHDGVEIKRRGDSNVKARIILQLDYSPQKFKLSPELAEMLSLQMETKPGIVMAVWQYVKLQDTDDKRIVRCDLRMQQVFRVQQLYFAQVPELLAPHLILPDPIILEYIIRVDKEYHLSRHAYDIDIEVDDAIRAKMASVVASTATQKEIMTLDEKIVQCVQSVNNSKIKRDFLLQFATSPVDFINKWVASQARDLEIILGESRVNLEEMRRTDFYRQDWVKEAVFHYMTAKTQQRMQELLSARQ</sequence>
<dbReference type="OrthoDB" id="10263741at2759"/>
<feature type="domain" description="DM2" evidence="2">
    <location>
        <begin position="265"/>
        <end position="339"/>
    </location>
</feature>
<keyword evidence="4" id="KW-1185">Reference proteome</keyword>
<dbReference type="InterPro" id="IPR019835">
    <property type="entry name" value="SWIB_domain"/>
</dbReference>
<dbReference type="EMBL" id="RBNI01002257">
    <property type="protein sequence ID" value="RUP49497.1"/>
    <property type="molecule type" value="Genomic_DNA"/>
</dbReference>
<feature type="compositionally biased region" description="Polar residues" evidence="1">
    <location>
        <begin position="1"/>
        <end position="12"/>
    </location>
</feature>
<name>A0A433DF92_9FUNG</name>
<feature type="compositionally biased region" description="Low complexity" evidence="1">
    <location>
        <begin position="21"/>
        <end position="39"/>
    </location>
</feature>
<dbReference type="Gene3D" id="1.10.245.10">
    <property type="entry name" value="SWIB/MDM2 domain"/>
    <property type="match status" value="1"/>
</dbReference>
<dbReference type="Pfam" id="PF02201">
    <property type="entry name" value="SWIB"/>
    <property type="match status" value="1"/>
</dbReference>
<dbReference type="PANTHER" id="PTHR13844">
    <property type="entry name" value="SWI/SNF-RELATED MATRIX-ASSOCIATED ACTIN-DEPENDENT REGULATOR OF CHROMATIN SUBFAMILY D"/>
    <property type="match status" value="1"/>
</dbReference>
<organism evidence="3 4">
    <name type="scientific">Jimgerdemannia flammicorona</name>
    <dbReference type="NCBI Taxonomy" id="994334"/>
    <lineage>
        <taxon>Eukaryota</taxon>
        <taxon>Fungi</taxon>
        <taxon>Fungi incertae sedis</taxon>
        <taxon>Mucoromycota</taxon>
        <taxon>Mucoromycotina</taxon>
        <taxon>Endogonomycetes</taxon>
        <taxon>Endogonales</taxon>
        <taxon>Endogonaceae</taxon>
        <taxon>Jimgerdemannia</taxon>
    </lineage>
</organism>
<evidence type="ECO:0000259" key="2">
    <source>
        <dbReference type="PROSITE" id="PS51925"/>
    </source>
</evidence>
<dbReference type="PROSITE" id="PS51925">
    <property type="entry name" value="SWIB_MDM2"/>
    <property type="match status" value="1"/>
</dbReference>
<gene>
    <name evidence="3" type="ORF">BC936DRAFT_142398</name>
</gene>
<comment type="caution">
    <text evidence="3">The sequence shown here is derived from an EMBL/GenBank/DDBJ whole genome shotgun (WGS) entry which is preliminary data.</text>
</comment>
<dbReference type="SMART" id="SM00151">
    <property type="entry name" value="SWIB"/>
    <property type="match status" value="1"/>
</dbReference>
<protein>
    <recommendedName>
        <fullName evidence="2">DM2 domain-containing protein</fullName>
    </recommendedName>
</protein>
<dbReference type="InterPro" id="IPR036885">
    <property type="entry name" value="SWIB_MDM2_dom_sf"/>
</dbReference>
<evidence type="ECO:0000313" key="3">
    <source>
        <dbReference type="EMBL" id="RUP49497.1"/>
    </source>
</evidence>
<feature type="region of interest" description="Disordered" evidence="1">
    <location>
        <begin position="1"/>
        <end position="42"/>
    </location>
</feature>
<evidence type="ECO:0000256" key="1">
    <source>
        <dbReference type="SAM" id="MobiDB-lite"/>
    </source>
</evidence>
<accession>A0A433DF92</accession>
<dbReference type="SUPFAM" id="SSF47592">
    <property type="entry name" value="SWIB/MDM2 domain"/>
    <property type="match status" value="1"/>
</dbReference>